<dbReference type="PANTHER" id="PTHR33693">
    <property type="entry name" value="TYPE-5 URACIL-DNA GLYCOSYLASE"/>
    <property type="match status" value="1"/>
</dbReference>
<evidence type="ECO:0000256" key="5">
    <source>
        <dbReference type="ARBA" id="ARBA00023004"/>
    </source>
</evidence>
<keyword evidence="3" id="KW-0227">DNA damage</keyword>
<keyword evidence="13" id="KW-1185">Reference proteome</keyword>
<evidence type="ECO:0000256" key="8">
    <source>
        <dbReference type="ARBA" id="ARBA00023779"/>
    </source>
</evidence>
<feature type="region of interest" description="Disordered" evidence="10">
    <location>
        <begin position="1"/>
        <end position="41"/>
    </location>
</feature>
<keyword evidence="5" id="KW-0408">Iron</keyword>
<accession>A0ABW4L2J8</accession>
<organism evidence="12 13">
    <name type="scientific">Georgenia deserti</name>
    <dbReference type="NCBI Taxonomy" id="2093781"/>
    <lineage>
        <taxon>Bacteria</taxon>
        <taxon>Bacillati</taxon>
        <taxon>Actinomycetota</taxon>
        <taxon>Actinomycetes</taxon>
        <taxon>Micrococcales</taxon>
        <taxon>Bogoriellaceae</taxon>
        <taxon>Georgenia</taxon>
    </lineage>
</organism>
<comment type="similarity">
    <text evidence="8">Belongs to the uracil-DNA glycosylase (UDG) superfamily. Type 5 (UDGb) family.</text>
</comment>
<evidence type="ECO:0000313" key="13">
    <source>
        <dbReference type="Proteomes" id="UP001597277"/>
    </source>
</evidence>
<dbReference type="SMART" id="SM00987">
    <property type="entry name" value="UreE_C"/>
    <property type="match status" value="1"/>
</dbReference>
<gene>
    <name evidence="12" type="ORF">ACFSE6_04350</name>
</gene>
<evidence type="ECO:0000256" key="3">
    <source>
        <dbReference type="ARBA" id="ARBA00022763"/>
    </source>
</evidence>
<evidence type="ECO:0000256" key="7">
    <source>
        <dbReference type="ARBA" id="ARBA00023204"/>
    </source>
</evidence>
<keyword evidence="4" id="KW-0378">Hydrolase</keyword>
<dbReference type="InterPro" id="IPR036895">
    <property type="entry name" value="Uracil-DNA_glycosylase-like_sf"/>
</dbReference>
<dbReference type="InterPro" id="IPR005122">
    <property type="entry name" value="Uracil-DNA_glycosylase-like"/>
</dbReference>
<sequence length="283" mass="30183">MDHTTSTDPPKLPHPLTGVPFASPVPPGSGWPDDPADAGTPVAHSADEVVDLARSAADVAELDARVSVCRACPRLVGWRESVAVSGRRAGFADQPYWGRPGPGFGDARPRLLVVGLAPAANGTNRTGRMFTGDRSGDWLYAALHRAGYASQPTSRHAGDGLELTGARIVAAVRCAPPANKPTPEERRTCGHWLDRELELAAPTARCLLALGAIGWDAALAAARRLGWTVPRPKPRFGHGAESHLITPQGRRLRLLGSYHVSQQNTFTGKLTEEMLDAVLARTR</sequence>
<evidence type="ECO:0000256" key="1">
    <source>
        <dbReference type="ARBA" id="ARBA00022485"/>
    </source>
</evidence>
<keyword evidence="1" id="KW-0004">4Fe-4S</keyword>
<evidence type="ECO:0000256" key="9">
    <source>
        <dbReference type="ARBA" id="ARBA00023887"/>
    </source>
</evidence>
<dbReference type="Pfam" id="PF03167">
    <property type="entry name" value="UDG"/>
    <property type="match status" value="1"/>
</dbReference>
<dbReference type="CDD" id="cd10031">
    <property type="entry name" value="UDG-F5_TTUDGB_like"/>
    <property type="match status" value="1"/>
</dbReference>
<dbReference type="EMBL" id="JBHUEE010000002">
    <property type="protein sequence ID" value="MFD1717052.1"/>
    <property type="molecule type" value="Genomic_DNA"/>
</dbReference>
<dbReference type="InterPro" id="IPR051536">
    <property type="entry name" value="UDG_Type-4/5"/>
</dbReference>
<evidence type="ECO:0000256" key="10">
    <source>
        <dbReference type="SAM" id="MobiDB-lite"/>
    </source>
</evidence>
<reference evidence="13" key="1">
    <citation type="journal article" date="2019" name="Int. J. Syst. Evol. Microbiol.">
        <title>The Global Catalogue of Microorganisms (GCM) 10K type strain sequencing project: providing services to taxonomists for standard genome sequencing and annotation.</title>
        <authorList>
            <consortium name="The Broad Institute Genomics Platform"/>
            <consortium name="The Broad Institute Genome Sequencing Center for Infectious Disease"/>
            <person name="Wu L."/>
            <person name="Ma J."/>
        </authorList>
    </citation>
    <scope>NUCLEOTIDE SEQUENCE [LARGE SCALE GENOMIC DNA]</scope>
    <source>
        <strain evidence="13">JCM 17130</strain>
    </source>
</reference>
<evidence type="ECO:0000259" key="11">
    <source>
        <dbReference type="SMART" id="SM00986"/>
    </source>
</evidence>
<feature type="domain" description="Uracil-DNA glycosylase-like" evidence="11">
    <location>
        <begin position="102"/>
        <end position="279"/>
    </location>
</feature>
<dbReference type="InterPro" id="IPR044147">
    <property type="entry name" value="UdgB-like"/>
</dbReference>
<protein>
    <recommendedName>
        <fullName evidence="9">Type-5 uracil-DNA glycosylase</fullName>
    </recommendedName>
</protein>
<dbReference type="RefSeq" id="WP_388002543.1">
    <property type="nucleotide sequence ID" value="NZ_JBHUEE010000002.1"/>
</dbReference>
<proteinExistence type="inferred from homology"/>
<evidence type="ECO:0000256" key="6">
    <source>
        <dbReference type="ARBA" id="ARBA00023014"/>
    </source>
</evidence>
<evidence type="ECO:0000313" key="12">
    <source>
        <dbReference type="EMBL" id="MFD1717052.1"/>
    </source>
</evidence>
<evidence type="ECO:0000256" key="4">
    <source>
        <dbReference type="ARBA" id="ARBA00022801"/>
    </source>
</evidence>
<evidence type="ECO:0000256" key="2">
    <source>
        <dbReference type="ARBA" id="ARBA00022723"/>
    </source>
</evidence>
<keyword evidence="6" id="KW-0411">Iron-sulfur</keyword>
<dbReference type="SMART" id="SM00986">
    <property type="entry name" value="UDG"/>
    <property type="match status" value="1"/>
</dbReference>
<dbReference type="SUPFAM" id="SSF52141">
    <property type="entry name" value="Uracil-DNA glycosylase-like"/>
    <property type="match status" value="1"/>
</dbReference>
<keyword evidence="2" id="KW-0479">Metal-binding</keyword>
<keyword evidence="7" id="KW-0234">DNA repair</keyword>
<dbReference type="PANTHER" id="PTHR33693:SF3">
    <property type="entry name" value="TYPE-5 URACIL-DNA GLYCOSYLASE"/>
    <property type="match status" value="1"/>
</dbReference>
<dbReference type="Proteomes" id="UP001597277">
    <property type="component" value="Unassembled WGS sequence"/>
</dbReference>
<name>A0ABW4L2J8_9MICO</name>
<dbReference type="Gene3D" id="3.40.470.10">
    <property type="entry name" value="Uracil-DNA glycosylase-like domain"/>
    <property type="match status" value="1"/>
</dbReference>
<comment type="caution">
    <text evidence="12">The sequence shown here is derived from an EMBL/GenBank/DDBJ whole genome shotgun (WGS) entry which is preliminary data.</text>
</comment>